<feature type="compositionally biased region" description="Basic and acidic residues" evidence="1">
    <location>
        <begin position="194"/>
        <end position="210"/>
    </location>
</feature>
<feature type="compositionally biased region" description="Low complexity" evidence="1">
    <location>
        <begin position="172"/>
        <end position="183"/>
    </location>
</feature>
<reference evidence="2 3" key="1">
    <citation type="journal article" date="2018" name="Microb. Genom.">
        <title>Expanding an expanded genome: long-read sequencing of Trypanosoma cruzi.</title>
        <authorList>
            <person name="Berna L."/>
            <person name="Rodriguez M."/>
            <person name="Chiribao M.L."/>
            <person name="Parodi-Talice A."/>
            <person name="Pita S."/>
            <person name="Rijo G."/>
            <person name="Alvarez-Valin F."/>
            <person name="Robello C."/>
        </authorList>
    </citation>
    <scope>NUCLEOTIDE SEQUENCE [LARGE SCALE GENOMIC DNA]</scope>
    <source>
        <strain evidence="2 3">TCC</strain>
    </source>
</reference>
<dbReference type="VEuPathDB" id="TriTrypDB:TcYC6_0096820"/>
<dbReference type="VEuPathDB" id="TriTrypDB:Tc_MARK_1937"/>
<dbReference type="OrthoDB" id="267291at2759"/>
<sequence length="552" mass="60727">MPLGEPQFATVSLLLGDAVEGTFRVPITDETTVRRLAKDAMHRLIARSNTGRHVIPRDKISVSEVFVKSGTDKAEIFAQDLVNQVVLVKEEVLYMRLRIRETVTAGMREEFLTATTSTVGATTSNIDKNGRMNSTTVQTVDVHSSTGEPPQEKASKGKKNSVATEKPVEHTSSSFLSSGAAAGEKCEAQNGKRAKQEGGEETEVKKEDARTVAGGGKGKGTGRGLGWGPEAHKCFADNYITSPNRLMQKSRAKRKATAKKATTPVTKLKGKRELPEKEPSPEVDAVTQPKRRLGWGPEAEKYFPDNYVASPDRIARLKRQGKRMQEKKKKEEEEAARQEREKKEKEEEEEEAKMRKKNAASSAPTFSSIVQSLEKRLNENQHRDTSPDCTSTVTTRNIKGGTSEGGREPRTAPTALAVASTPHPNHGNACRRSTGSNLSRKRRLGEIGEDGSALFPIVVERQLSFEAAEETSTTHTPKEQTTRQLLEGGTAAGEPQQKAPPEGWGKEATRYFDVETYFDDPSKARLSAEILARPIRARRDVVLPYYFSAIAK</sequence>
<feature type="compositionally biased region" description="Polar residues" evidence="1">
    <location>
        <begin position="125"/>
        <end position="148"/>
    </location>
</feature>
<accession>A0A2V2X710</accession>
<feature type="region of interest" description="Disordered" evidence="1">
    <location>
        <begin position="248"/>
        <end position="440"/>
    </location>
</feature>
<feature type="region of interest" description="Disordered" evidence="1">
    <location>
        <begin position="121"/>
        <end position="224"/>
    </location>
</feature>
<organism evidence="2 3">
    <name type="scientific">Trypanosoma cruzi</name>
    <dbReference type="NCBI Taxonomy" id="5693"/>
    <lineage>
        <taxon>Eukaryota</taxon>
        <taxon>Discoba</taxon>
        <taxon>Euglenozoa</taxon>
        <taxon>Kinetoplastea</taxon>
        <taxon>Metakinetoplastina</taxon>
        <taxon>Trypanosomatida</taxon>
        <taxon>Trypanosomatidae</taxon>
        <taxon>Trypanosoma</taxon>
        <taxon>Schizotrypanum</taxon>
    </lineage>
</organism>
<feature type="compositionally biased region" description="Polar residues" evidence="1">
    <location>
        <begin position="359"/>
        <end position="371"/>
    </location>
</feature>
<feature type="compositionally biased region" description="Basic and acidic residues" evidence="1">
    <location>
        <begin position="373"/>
        <end position="386"/>
    </location>
</feature>
<dbReference type="VEuPathDB" id="TriTrypDB:TCDM_01408"/>
<feature type="compositionally biased region" description="Polar residues" evidence="1">
    <location>
        <begin position="387"/>
        <end position="397"/>
    </location>
</feature>
<feature type="compositionally biased region" description="Basic residues" evidence="1">
    <location>
        <begin position="316"/>
        <end position="327"/>
    </location>
</feature>
<dbReference type="VEuPathDB" id="TriTrypDB:C4B63_18g61"/>
<feature type="compositionally biased region" description="Basic and acidic residues" evidence="1">
    <location>
        <begin position="271"/>
        <end position="280"/>
    </location>
</feature>
<proteinExistence type="predicted"/>
<dbReference type="VEuPathDB" id="TriTrypDB:TcCLB.509171.70"/>
<dbReference type="VEuPathDB" id="TriTrypDB:TcBrA4_0029230"/>
<dbReference type="AlphaFoldDB" id="A0A2V2X710"/>
<feature type="compositionally biased region" description="Basic residues" evidence="1">
    <location>
        <begin position="248"/>
        <end position="258"/>
    </location>
</feature>
<dbReference type="EMBL" id="PRFC01000028">
    <property type="protein sequence ID" value="PWV15719.1"/>
    <property type="molecule type" value="Genomic_DNA"/>
</dbReference>
<comment type="caution">
    <text evidence="2">The sequence shown here is derived from an EMBL/GenBank/DDBJ whole genome shotgun (WGS) entry which is preliminary data.</text>
</comment>
<evidence type="ECO:0000256" key="1">
    <source>
        <dbReference type="SAM" id="MobiDB-lite"/>
    </source>
</evidence>
<dbReference type="VEuPathDB" id="TriTrypDB:BCY84_01002"/>
<dbReference type="Proteomes" id="UP000246078">
    <property type="component" value="Unassembled WGS sequence"/>
</dbReference>
<dbReference type="VEuPathDB" id="TriTrypDB:TcG_02280"/>
<feature type="compositionally biased region" description="Basic and acidic residues" evidence="1">
    <location>
        <begin position="328"/>
        <end position="345"/>
    </location>
</feature>
<name>A0A2V2X710_TRYCR</name>
<dbReference type="VEuPathDB" id="TriTrypDB:TCSYLVIO_003226"/>
<protein>
    <submittedName>
        <fullName evidence="2">Uncharacterized protein</fullName>
    </submittedName>
</protein>
<feature type="compositionally biased region" description="Gly residues" evidence="1">
    <location>
        <begin position="213"/>
        <end position="224"/>
    </location>
</feature>
<dbReference type="VEuPathDB" id="TriTrypDB:TcCLB.507023.250"/>
<dbReference type="SMR" id="A0A2V2X710"/>
<dbReference type="VEuPathDB" id="TriTrypDB:C3747_28g248"/>
<evidence type="ECO:0000313" key="2">
    <source>
        <dbReference type="EMBL" id="PWV15719.1"/>
    </source>
</evidence>
<dbReference type="VEuPathDB" id="TriTrypDB:ECC02_000310"/>
<evidence type="ECO:0000313" key="3">
    <source>
        <dbReference type="Proteomes" id="UP000246078"/>
    </source>
</evidence>
<dbReference type="VEuPathDB" id="TriTrypDB:TcCL_NonESM00571"/>
<dbReference type="OMA" id="KEEVIYM"/>
<gene>
    <name evidence="2" type="ORF">C3747_28g248</name>
</gene>